<keyword evidence="2" id="KW-1133">Transmembrane helix</keyword>
<dbReference type="RefSeq" id="WP_378554712.1">
    <property type="nucleotide sequence ID" value="NZ_JBHSBA010000016.1"/>
</dbReference>
<reference evidence="4" key="1">
    <citation type="journal article" date="2019" name="Int. J. Syst. Evol. Microbiol.">
        <title>The Global Catalogue of Microorganisms (GCM) 10K type strain sequencing project: providing services to taxonomists for standard genome sequencing and annotation.</title>
        <authorList>
            <consortium name="The Broad Institute Genomics Platform"/>
            <consortium name="The Broad Institute Genome Sequencing Center for Infectious Disease"/>
            <person name="Wu L."/>
            <person name="Ma J."/>
        </authorList>
    </citation>
    <scope>NUCLEOTIDE SEQUENCE [LARGE SCALE GENOMIC DNA]</scope>
    <source>
        <strain evidence="4">CGMCC 4.7204</strain>
    </source>
</reference>
<organism evidence="3 4">
    <name type="scientific">Nocardia rhizosphaerae</name>
    <dbReference type="NCBI Taxonomy" id="1691571"/>
    <lineage>
        <taxon>Bacteria</taxon>
        <taxon>Bacillati</taxon>
        <taxon>Actinomycetota</taxon>
        <taxon>Actinomycetes</taxon>
        <taxon>Mycobacteriales</taxon>
        <taxon>Nocardiaceae</taxon>
        <taxon>Nocardia</taxon>
    </lineage>
</organism>
<evidence type="ECO:0000256" key="1">
    <source>
        <dbReference type="SAM" id="MobiDB-lite"/>
    </source>
</evidence>
<comment type="caution">
    <text evidence="3">The sequence shown here is derived from an EMBL/GenBank/DDBJ whole genome shotgun (WGS) entry which is preliminary data.</text>
</comment>
<dbReference type="EMBL" id="JBHSBA010000016">
    <property type="protein sequence ID" value="MFC4128846.1"/>
    <property type="molecule type" value="Genomic_DNA"/>
</dbReference>
<feature type="compositionally biased region" description="Low complexity" evidence="1">
    <location>
        <begin position="65"/>
        <end position="89"/>
    </location>
</feature>
<evidence type="ECO:0000313" key="3">
    <source>
        <dbReference type="EMBL" id="MFC4128846.1"/>
    </source>
</evidence>
<evidence type="ECO:0000313" key="4">
    <source>
        <dbReference type="Proteomes" id="UP001595767"/>
    </source>
</evidence>
<feature type="transmembrane region" description="Helical" evidence="2">
    <location>
        <begin position="27"/>
        <end position="49"/>
    </location>
</feature>
<proteinExistence type="predicted"/>
<feature type="region of interest" description="Disordered" evidence="1">
    <location>
        <begin position="1"/>
        <end position="25"/>
    </location>
</feature>
<keyword evidence="4" id="KW-1185">Reference proteome</keyword>
<evidence type="ECO:0000256" key="2">
    <source>
        <dbReference type="SAM" id="Phobius"/>
    </source>
</evidence>
<feature type="region of interest" description="Disordered" evidence="1">
    <location>
        <begin position="54"/>
        <end position="107"/>
    </location>
</feature>
<feature type="compositionally biased region" description="Pro residues" evidence="1">
    <location>
        <begin position="7"/>
        <end position="18"/>
    </location>
</feature>
<keyword evidence="2" id="KW-0472">Membrane</keyword>
<keyword evidence="2" id="KW-0812">Transmembrane</keyword>
<accession>A0ABV8LD58</accession>
<protein>
    <submittedName>
        <fullName evidence="3">Uncharacterized protein</fullName>
    </submittedName>
</protein>
<gene>
    <name evidence="3" type="ORF">ACFOW8_28325</name>
</gene>
<dbReference type="Proteomes" id="UP001595767">
    <property type="component" value="Unassembled WGS sequence"/>
</dbReference>
<sequence length="218" mass="22663">MTHPGQQPYPPRPVPPRQPPKKPNTKIAWMIGGGVVAVFVALAIIGNLIKDDEPASTVSVPSTWATLPDPTTTAAPSPSPAAAPTTTAPKLERTATATPSPDFPAGLSPRCSKAPADLVAAVSAGLKNKNHEIAHAVLVYGSDGYEYLGASIVDKSGLLIQRSDVWVRGLGRVWAASGGARNESTFDRASRGLGVDLAGEDFVTADECARAWAKVSGY</sequence>
<name>A0ABV8LD58_9NOCA</name>